<dbReference type="Gene3D" id="3.30.420.10">
    <property type="entry name" value="Ribonuclease H-like superfamily/Ribonuclease H"/>
    <property type="match status" value="1"/>
</dbReference>
<dbReference type="AlphaFoldDB" id="A0A4Y2I6E2"/>
<gene>
    <name evidence="2" type="primary">tc3a_402</name>
    <name evidence="2" type="ORF">AVEN_30066_1</name>
</gene>
<evidence type="ECO:0000313" key="3">
    <source>
        <dbReference type="Proteomes" id="UP000499080"/>
    </source>
</evidence>
<keyword evidence="1" id="KW-0472">Membrane</keyword>
<dbReference type="EMBL" id="BGPR01002422">
    <property type="protein sequence ID" value="GBM73184.1"/>
    <property type="molecule type" value="Genomic_DNA"/>
</dbReference>
<sequence length="160" mass="18627">MYNTIRRSGSYIYTAKLAKPQLLHKIERLNFSQQVMTWDNQWIQIIFLTKKIEFGSSRWMEVLLAWFEKRKRNFSKRQLGGGSVMIWGCFSYNGVGSIAFVSQFGKMNSQAYQSVLASHLLPNAEFLAGKNWKYLQDNAPIHSSNCTENWFQVNNVETLK</sequence>
<keyword evidence="1" id="KW-0812">Transmembrane</keyword>
<evidence type="ECO:0000313" key="2">
    <source>
        <dbReference type="EMBL" id="GBM73184.1"/>
    </source>
</evidence>
<evidence type="ECO:0000256" key="1">
    <source>
        <dbReference type="SAM" id="Phobius"/>
    </source>
</evidence>
<name>A0A4Y2I6E2_ARAVE</name>
<dbReference type="InterPro" id="IPR036397">
    <property type="entry name" value="RNaseH_sf"/>
</dbReference>
<feature type="transmembrane region" description="Helical" evidence="1">
    <location>
        <begin position="79"/>
        <end position="101"/>
    </location>
</feature>
<dbReference type="OrthoDB" id="9996331at2759"/>
<proteinExistence type="predicted"/>
<reference evidence="2 3" key="1">
    <citation type="journal article" date="2019" name="Sci. Rep.">
        <title>Orb-weaving spider Araneus ventricosus genome elucidates the spidroin gene catalogue.</title>
        <authorList>
            <person name="Kono N."/>
            <person name="Nakamura H."/>
            <person name="Ohtoshi R."/>
            <person name="Moran D.A.P."/>
            <person name="Shinohara A."/>
            <person name="Yoshida Y."/>
            <person name="Fujiwara M."/>
            <person name="Mori M."/>
            <person name="Tomita M."/>
            <person name="Arakawa K."/>
        </authorList>
    </citation>
    <scope>NUCLEOTIDE SEQUENCE [LARGE SCALE GENOMIC DNA]</scope>
</reference>
<protein>
    <submittedName>
        <fullName evidence="2">Transposable element Tc3 transposase</fullName>
    </submittedName>
</protein>
<organism evidence="2 3">
    <name type="scientific">Araneus ventricosus</name>
    <name type="common">Orbweaver spider</name>
    <name type="synonym">Epeira ventricosa</name>
    <dbReference type="NCBI Taxonomy" id="182803"/>
    <lineage>
        <taxon>Eukaryota</taxon>
        <taxon>Metazoa</taxon>
        <taxon>Ecdysozoa</taxon>
        <taxon>Arthropoda</taxon>
        <taxon>Chelicerata</taxon>
        <taxon>Arachnida</taxon>
        <taxon>Araneae</taxon>
        <taxon>Araneomorphae</taxon>
        <taxon>Entelegynae</taxon>
        <taxon>Araneoidea</taxon>
        <taxon>Araneidae</taxon>
        <taxon>Araneus</taxon>
    </lineage>
</organism>
<keyword evidence="1" id="KW-1133">Transmembrane helix</keyword>
<dbReference type="Proteomes" id="UP000499080">
    <property type="component" value="Unassembled WGS sequence"/>
</dbReference>
<accession>A0A4Y2I6E2</accession>
<dbReference type="GO" id="GO:0003676">
    <property type="term" value="F:nucleic acid binding"/>
    <property type="evidence" value="ECO:0007669"/>
    <property type="project" value="InterPro"/>
</dbReference>
<comment type="caution">
    <text evidence="2">The sequence shown here is derived from an EMBL/GenBank/DDBJ whole genome shotgun (WGS) entry which is preliminary data.</text>
</comment>
<keyword evidence="3" id="KW-1185">Reference proteome</keyword>